<dbReference type="Gene3D" id="3.30.470.10">
    <property type="match status" value="1"/>
</dbReference>
<dbReference type="GO" id="GO:0005829">
    <property type="term" value="C:cytosol"/>
    <property type="evidence" value="ECO:0007669"/>
    <property type="project" value="TreeGrafter"/>
</dbReference>
<comment type="similarity">
    <text evidence="1">Belongs to the class-IV pyridoxal-phosphate-dependent aminotransferase family.</text>
</comment>
<dbReference type="NCBIfam" id="NF006734">
    <property type="entry name" value="PRK09266.1"/>
    <property type="match status" value="1"/>
</dbReference>
<sequence length="267" mass="29105">MTAPRRAEINGSTATAEQLALPALVNYGHFTSMQVRAGRVRGLAHHLRRLVDATRLLFGVELDTEPVRNQLRQAVAGMDAVSARVTVFSSRLTARNLAGQLEPDVLVTTGPPSEPPAEPLRVCAVEYQRFLPEIKHVGTFGLMYHRRAAQQAGFDDALFRTGAGHVSESTIWNVGFFDGDTVIWPQAPMLDGITQQLLREGLRRLGVPTETLALTLPEAKQLRSAFFANSSAPDALLASIDDTELAVDPELGELLRAAYEATPLEEI</sequence>
<dbReference type="PANTHER" id="PTHR42743">
    <property type="entry name" value="AMINO-ACID AMINOTRANSFERASE"/>
    <property type="match status" value="1"/>
</dbReference>
<dbReference type="InterPro" id="IPR043132">
    <property type="entry name" value="BCAT-like_C"/>
</dbReference>
<dbReference type="OrthoDB" id="8912228at2"/>
<dbReference type="InterPro" id="IPR001544">
    <property type="entry name" value="Aminotrans_IV"/>
</dbReference>
<keyword evidence="2" id="KW-0808">Transferase</keyword>
<dbReference type="GO" id="GO:0008696">
    <property type="term" value="F:4-amino-4-deoxychorismate lyase activity"/>
    <property type="evidence" value="ECO:0007669"/>
    <property type="project" value="TreeGrafter"/>
</dbReference>
<dbReference type="Gene3D" id="3.20.10.10">
    <property type="entry name" value="D-amino Acid Aminotransferase, subunit A, domain 2"/>
    <property type="match status" value="1"/>
</dbReference>
<evidence type="ECO:0000313" key="2">
    <source>
        <dbReference type="EMBL" id="TQJ01249.1"/>
    </source>
</evidence>
<dbReference type="AlphaFoldDB" id="A0A542DDV2"/>
<dbReference type="GO" id="GO:0008483">
    <property type="term" value="F:transaminase activity"/>
    <property type="evidence" value="ECO:0007669"/>
    <property type="project" value="UniProtKB-KW"/>
</dbReference>
<dbReference type="Proteomes" id="UP000320876">
    <property type="component" value="Unassembled WGS sequence"/>
</dbReference>
<accession>A0A542DDV2</accession>
<protein>
    <submittedName>
        <fullName evidence="2">Branched-subunit amino acid aminotransferase/4-amino-4-deoxychorismate lyase</fullName>
    </submittedName>
</protein>
<name>A0A542DDV2_AMYCI</name>
<dbReference type="RefSeq" id="WP_141996081.1">
    <property type="nucleotide sequence ID" value="NZ_VFML01000001.1"/>
</dbReference>
<keyword evidence="3" id="KW-1185">Reference proteome</keyword>
<dbReference type="InterPro" id="IPR036038">
    <property type="entry name" value="Aminotransferase-like"/>
</dbReference>
<dbReference type="InterPro" id="IPR050571">
    <property type="entry name" value="Class-IV_PLP-Dep_Aminotrnsfr"/>
</dbReference>
<gene>
    <name evidence="2" type="ORF">FB471_0915</name>
</gene>
<organism evidence="2 3">
    <name type="scientific">Amycolatopsis cihanbeyliensis</name>
    <dbReference type="NCBI Taxonomy" id="1128664"/>
    <lineage>
        <taxon>Bacteria</taxon>
        <taxon>Bacillati</taxon>
        <taxon>Actinomycetota</taxon>
        <taxon>Actinomycetes</taxon>
        <taxon>Pseudonocardiales</taxon>
        <taxon>Pseudonocardiaceae</taxon>
        <taxon>Amycolatopsis</taxon>
    </lineage>
</organism>
<dbReference type="PANTHER" id="PTHR42743:SF2">
    <property type="entry name" value="AMINODEOXYCHORISMATE LYASE"/>
    <property type="match status" value="1"/>
</dbReference>
<evidence type="ECO:0000256" key="1">
    <source>
        <dbReference type="ARBA" id="ARBA00009320"/>
    </source>
</evidence>
<keyword evidence="2" id="KW-0032">Aminotransferase</keyword>
<evidence type="ECO:0000313" key="3">
    <source>
        <dbReference type="Proteomes" id="UP000320876"/>
    </source>
</evidence>
<dbReference type="SUPFAM" id="SSF56752">
    <property type="entry name" value="D-aminoacid aminotransferase-like PLP-dependent enzymes"/>
    <property type="match status" value="1"/>
</dbReference>
<dbReference type="EMBL" id="VFML01000001">
    <property type="protein sequence ID" value="TQJ01249.1"/>
    <property type="molecule type" value="Genomic_DNA"/>
</dbReference>
<dbReference type="Pfam" id="PF01063">
    <property type="entry name" value="Aminotran_4"/>
    <property type="match status" value="1"/>
</dbReference>
<reference evidence="2 3" key="1">
    <citation type="submission" date="2019-06" db="EMBL/GenBank/DDBJ databases">
        <title>Sequencing the genomes of 1000 actinobacteria strains.</title>
        <authorList>
            <person name="Klenk H.-P."/>
        </authorList>
    </citation>
    <scope>NUCLEOTIDE SEQUENCE [LARGE SCALE GENOMIC DNA]</scope>
    <source>
        <strain evidence="2 3">DSM 45679</strain>
    </source>
</reference>
<proteinExistence type="inferred from homology"/>
<dbReference type="InterPro" id="IPR043131">
    <property type="entry name" value="BCAT-like_N"/>
</dbReference>
<dbReference type="GO" id="GO:0008153">
    <property type="term" value="P:4-aminobenzoate biosynthetic process"/>
    <property type="evidence" value="ECO:0007669"/>
    <property type="project" value="TreeGrafter"/>
</dbReference>
<keyword evidence="2" id="KW-0456">Lyase</keyword>
<comment type="caution">
    <text evidence="2">The sequence shown here is derived from an EMBL/GenBank/DDBJ whole genome shotgun (WGS) entry which is preliminary data.</text>
</comment>